<dbReference type="RefSeq" id="WP_165265120.1">
    <property type="nucleotide sequence ID" value="NZ_JAAKZY010000146.1"/>
</dbReference>
<gene>
    <name evidence="2" type="ORF">G5C60_34385</name>
</gene>
<keyword evidence="1" id="KW-0732">Signal</keyword>
<dbReference type="Proteomes" id="UP000472335">
    <property type="component" value="Unassembled WGS sequence"/>
</dbReference>
<name>A0A6G4VFH8_9ACTN</name>
<proteinExistence type="predicted"/>
<feature type="chain" id="PRO_5038449917" description="Secreted protein" evidence="1">
    <location>
        <begin position="23"/>
        <end position="200"/>
    </location>
</feature>
<reference evidence="2 3" key="1">
    <citation type="submission" date="2020-02" db="EMBL/GenBank/DDBJ databases">
        <title>Whole-genome analyses of novel actinobacteria.</title>
        <authorList>
            <person name="Sahin N."/>
            <person name="Gencbay T."/>
        </authorList>
    </citation>
    <scope>NUCLEOTIDE SEQUENCE [LARGE SCALE GENOMIC DNA]</scope>
    <source>
        <strain evidence="2 3">HC44</strain>
    </source>
</reference>
<sequence>MRKKPRVGLVRIILTSTMMVLATVAGTGGAGAAGDGRAAFVAEARAAGLSTAQADGLQDAVDAYLVKLGGKGTQASPNQIDLNGAVLNIPVPGEDQPRQLGEATVNGVSATECVGGTPYGWFCAYSASGFGGANIGMYVCGEYGIPLSWDDTSGSWRNNQTTGTRPLLTFDDGTLWRMPPAFSSVREFVKWGPVQKIRNC</sequence>
<feature type="signal peptide" evidence="1">
    <location>
        <begin position="1"/>
        <end position="22"/>
    </location>
</feature>
<protein>
    <recommendedName>
        <fullName evidence="4">Secreted protein</fullName>
    </recommendedName>
</protein>
<dbReference type="AlphaFoldDB" id="A0A6G4VFH8"/>
<evidence type="ECO:0000313" key="2">
    <source>
        <dbReference type="EMBL" id="NGO12564.1"/>
    </source>
</evidence>
<accession>A0A6G4VFH8</accession>
<comment type="caution">
    <text evidence="2">The sequence shown here is derived from an EMBL/GenBank/DDBJ whole genome shotgun (WGS) entry which is preliminary data.</text>
</comment>
<evidence type="ECO:0008006" key="4">
    <source>
        <dbReference type="Google" id="ProtNLM"/>
    </source>
</evidence>
<evidence type="ECO:0000256" key="1">
    <source>
        <dbReference type="SAM" id="SignalP"/>
    </source>
</evidence>
<organism evidence="2 3">
    <name type="scientific">Streptomyces scabichelini</name>
    <dbReference type="NCBI Taxonomy" id="2711217"/>
    <lineage>
        <taxon>Bacteria</taxon>
        <taxon>Bacillati</taxon>
        <taxon>Actinomycetota</taxon>
        <taxon>Actinomycetes</taxon>
        <taxon>Kitasatosporales</taxon>
        <taxon>Streptomycetaceae</taxon>
        <taxon>Streptomyces</taxon>
    </lineage>
</organism>
<keyword evidence="3" id="KW-1185">Reference proteome</keyword>
<evidence type="ECO:0000313" key="3">
    <source>
        <dbReference type="Proteomes" id="UP000472335"/>
    </source>
</evidence>
<dbReference type="EMBL" id="JAAKZY010000146">
    <property type="protein sequence ID" value="NGO12564.1"/>
    <property type="molecule type" value="Genomic_DNA"/>
</dbReference>